<evidence type="ECO:0000313" key="1">
    <source>
        <dbReference type="EMBL" id="SCM67812.1"/>
    </source>
</evidence>
<dbReference type="EMBL" id="FMJB01000049">
    <property type="protein sequence ID" value="SCM67812.1"/>
    <property type="molecule type" value="Genomic_DNA"/>
</dbReference>
<dbReference type="Proteomes" id="UP000184085">
    <property type="component" value="Unassembled WGS sequence"/>
</dbReference>
<dbReference type="InterPro" id="IPR019613">
    <property type="entry name" value="DUF4198"/>
</dbReference>
<reference evidence="2" key="1">
    <citation type="submission" date="2016-09" db="EMBL/GenBank/DDBJ databases">
        <authorList>
            <person name="Wibberg D."/>
        </authorList>
    </citation>
    <scope>NUCLEOTIDE SEQUENCE [LARGE SCALE GENOMIC DNA]</scope>
</reference>
<organism evidence="1 2">
    <name type="scientific">Donghicola eburneus</name>
    <dbReference type="NCBI Taxonomy" id="393278"/>
    <lineage>
        <taxon>Bacteria</taxon>
        <taxon>Pseudomonadati</taxon>
        <taxon>Pseudomonadota</taxon>
        <taxon>Alphaproteobacteria</taxon>
        <taxon>Rhodobacterales</taxon>
        <taxon>Roseobacteraceae</taxon>
        <taxon>Donghicola</taxon>
    </lineage>
</organism>
<proteinExistence type="predicted"/>
<sequence length="197" mass="21407">MPVDGRLGDIPAVSLTAQDDGLAVLAYVSTQNRLTYTDAEKFEAFCTHKDFPEVLEQHVARGLPETGFREGYLRYAKALVAIGDGAGSDTDLGMETEFVALDNPYVPNFDGVMDVELLYQGEPRADAQIEVFERAPDGTVAIMTTRTDANGIGAVAVKPEHTYLFDAVVMREPDAATAEADGIVWQSLWAALTFTVR</sequence>
<protein>
    <submittedName>
        <fullName evidence="1">Putative Nickel uptake substrate-specific transmembrane region</fullName>
    </submittedName>
</protein>
<evidence type="ECO:0000313" key="2">
    <source>
        <dbReference type="Proteomes" id="UP000184085"/>
    </source>
</evidence>
<gene>
    <name evidence="1" type="ORF">KARMA_2018</name>
</gene>
<dbReference type="AlphaFoldDB" id="A0A1M4MZ03"/>
<keyword evidence="2" id="KW-1185">Reference proteome</keyword>
<name>A0A1M4MZ03_9RHOB</name>
<keyword evidence="1" id="KW-0472">Membrane</keyword>
<dbReference type="Pfam" id="PF10670">
    <property type="entry name" value="DUF4198"/>
    <property type="match status" value="1"/>
</dbReference>
<accession>A0A1M4MZ03</accession>
<keyword evidence="1" id="KW-0812">Transmembrane</keyword>